<dbReference type="STRING" id="933852.A0A0C3BH68"/>
<dbReference type="Proteomes" id="UP000054097">
    <property type="component" value="Unassembled WGS sequence"/>
</dbReference>
<feature type="compositionally biased region" description="Basic and acidic residues" evidence="4">
    <location>
        <begin position="478"/>
        <end position="494"/>
    </location>
</feature>
<keyword evidence="7" id="KW-1185">Reference proteome</keyword>
<dbReference type="InterPro" id="IPR039727">
    <property type="entry name" value="SE/Ars2"/>
</dbReference>
<evidence type="ECO:0000313" key="6">
    <source>
        <dbReference type="EMBL" id="KIM31514.1"/>
    </source>
</evidence>
<dbReference type="SMART" id="SM01173">
    <property type="entry name" value="DUF4187"/>
    <property type="match status" value="1"/>
</dbReference>
<reference evidence="6 7" key="1">
    <citation type="submission" date="2014-04" db="EMBL/GenBank/DDBJ databases">
        <authorList>
            <consortium name="DOE Joint Genome Institute"/>
            <person name="Kuo A."/>
            <person name="Zuccaro A."/>
            <person name="Kohler A."/>
            <person name="Nagy L.G."/>
            <person name="Floudas D."/>
            <person name="Copeland A."/>
            <person name="Barry K.W."/>
            <person name="Cichocki N."/>
            <person name="Veneault-Fourrey C."/>
            <person name="LaButti K."/>
            <person name="Lindquist E.A."/>
            <person name="Lipzen A."/>
            <person name="Lundell T."/>
            <person name="Morin E."/>
            <person name="Murat C."/>
            <person name="Sun H."/>
            <person name="Tunlid A."/>
            <person name="Henrissat B."/>
            <person name="Grigoriev I.V."/>
            <person name="Hibbett D.S."/>
            <person name="Martin F."/>
            <person name="Nordberg H.P."/>
            <person name="Cantor M.N."/>
            <person name="Hua S.X."/>
        </authorList>
    </citation>
    <scope>NUCLEOTIDE SEQUENCE [LARGE SCALE GENOMIC DNA]</scope>
    <source>
        <strain evidence="6 7">MAFF 305830</strain>
    </source>
</reference>
<feature type="compositionally biased region" description="Basic and acidic residues" evidence="4">
    <location>
        <begin position="216"/>
        <end position="231"/>
    </location>
</feature>
<evidence type="ECO:0000256" key="1">
    <source>
        <dbReference type="ARBA" id="ARBA00004123"/>
    </source>
</evidence>
<proteinExistence type="inferred from homology"/>
<evidence type="ECO:0000256" key="3">
    <source>
        <dbReference type="ARBA" id="ARBA00023242"/>
    </source>
</evidence>
<dbReference type="InterPro" id="IPR000504">
    <property type="entry name" value="RRM_dom"/>
</dbReference>
<dbReference type="InterPro" id="IPR025239">
    <property type="entry name" value="DUF4187"/>
</dbReference>
<dbReference type="AlphaFoldDB" id="A0A0C3BH68"/>
<feature type="region of interest" description="Disordered" evidence="4">
    <location>
        <begin position="214"/>
        <end position="251"/>
    </location>
</feature>
<dbReference type="HOGENOM" id="CLU_009652_0_0_1"/>
<evidence type="ECO:0000256" key="4">
    <source>
        <dbReference type="SAM" id="MobiDB-lite"/>
    </source>
</evidence>
<evidence type="ECO:0000256" key="2">
    <source>
        <dbReference type="ARBA" id="ARBA00005407"/>
    </source>
</evidence>
<feature type="region of interest" description="Disordered" evidence="4">
    <location>
        <begin position="32"/>
        <end position="77"/>
    </location>
</feature>
<comment type="similarity">
    <text evidence="2">Belongs to the ARS2 family.</text>
</comment>
<sequence length="610" mass="68205">MAERYFDMRERVRQQGWKGTIDQFIIQLEAGKFDPPLPGGEPSASITHTRGDEEDTEMNDQPTSQAAKKPASGEHMVAPNHPQLMIRTLPPDIGRLSLEELLVTLSGFKYVAIGDPVQKRQFYRSAWVAFEFEEDIKKAITELESKKIQNFRLPVVQTSEPFTARIRYTPPAANKLARMEKDLDQAKRLAAVLEARAVEVANYKPLFPVGAPLEQAGKDEAADEDPLKAESNEMDQSGQEGLDASRGSKAVESRIDKIASETLDTDENGNPDREKHVALSLDTYLAYLREAFHCCYYCGVVADHAEELVRKCIKHERQEASSSNIQENHGKTKESSNGNGQEYAEDRWGDSLDHKLACLLDPAGVDPAEYGGTKLEDERETMAAPHVTKEDEGKWRCQACKKLFKAQEFVEKHVLNKHPELVKSEMDEWELFNNFILDPQHIMPMQSLPHPIAGSSTQHPPQAFGLPPDWRPPYSESSRYDRGGREPYDRDRRPAYSSRNARPMPSPSPVQVNKPIHFTVDAETSSITINGDSRFVNSMSLPSSLPAVSGLPAKPIQAIPSSSSSVNSSTLLERMRPPPPPPGHKPDPRSRVSYQDLDQVDSSDDIALQY</sequence>
<evidence type="ECO:0000313" key="7">
    <source>
        <dbReference type="Proteomes" id="UP000054097"/>
    </source>
</evidence>
<feature type="domain" description="C2H2-type" evidence="5">
    <location>
        <begin position="397"/>
        <end position="418"/>
    </location>
</feature>
<dbReference type="Gene3D" id="3.30.70.330">
    <property type="match status" value="1"/>
</dbReference>
<dbReference type="Pfam" id="PF04959">
    <property type="entry name" value="ARS2"/>
    <property type="match status" value="1"/>
</dbReference>
<dbReference type="InterPro" id="IPR035979">
    <property type="entry name" value="RBD_domain_sf"/>
</dbReference>
<dbReference type="PANTHER" id="PTHR13165:SF0">
    <property type="entry name" value="SERRATE RNA EFFECTOR MOLECULE HOMOLOG"/>
    <property type="match status" value="1"/>
</dbReference>
<dbReference type="InterPro" id="IPR007042">
    <property type="entry name" value="SERRATE/Ars2_C"/>
</dbReference>
<dbReference type="OrthoDB" id="342064at2759"/>
<comment type="subcellular location">
    <subcellularLocation>
        <location evidence="1">Nucleus</location>
    </subcellularLocation>
</comment>
<dbReference type="GO" id="GO:0003723">
    <property type="term" value="F:RNA binding"/>
    <property type="evidence" value="ECO:0007669"/>
    <property type="project" value="InterPro"/>
</dbReference>
<feature type="region of interest" description="Disordered" evidence="4">
    <location>
        <begin position="317"/>
        <end position="345"/>
    </location>
</feature>
<dbReference type="PROSITE" id="PS00028">
    <property type="entry name" value="ZINC_FINGER_C2H2_1"/>
    <property type="match status" value="1"/>
</dbReference>
<dbReference type="GO" id="GO:0016604">
    <property type="term" value="C:nuclear body"/>
    <property type="evidence" value="ECO:0007669"/>
    <property type="project" value="TreeGrafter"/>
</dbReference>
<dbReference type="InterPro" id="IPR012677">
    <property type="entry name" value="Nucleotide-bd_a/b_plait_sf"/>
</dbReference>
<keyword evidence="3" id="KW-0539">Nucleus</keyword>
<feature type="region of interest" description="Disordered" evidence="4">
    <location>
        <begin position="555"/>
        <end position="610"/>
    </location>
</feature>
<dbReference type="PANTHER" id="PTHR13165">
    <property type="entry name" value="ARSENITE-RESISTANCE PROTEIN 2"/>
    <property type="match status" value="1"/>
</dbReference>
<reference evidence="7" key="2">
    <citation type="submission" date="2015-01" db="EMBL/GenBank/DDBJ databases">
        <title>Evolutionary Origins and Diversification of the Mycorrhizal Mutualists.</title>
        <authorList>
            <consortium name="DOE Joint Genome Institute"/>
            <consortium name="Mycorrhizal Genomics Consortium"/>
            <person name="Kohler A."/>
            <person name="Kuo A."/>
            <person name="Nagy L.G."/>
            <person name="Floudas D."/>
            <person name="Copeland A."/>
            <person name="Barry K.W."/>
            <person name="Cichocki N."/>
            <person name="Veneault-Fourrey C."/>
            <person name="LaButti K."/>
            <person name="Lindquist E.A."/>
            <person name="Lipzen A."/>
            <person name="Lundell T."/>
            <person name="Morin E."/>
            <person name="Murat C."/>
            <person name="Riley R."/>
            <person name="Ohm R."/>
            <person name="Sun H."/>
            <person name="Tunlid A."/>
            <person name="Henrissat B."/>
            <person name="Grigoriev I.V."/>
            <person name="Hibbett D.S."/>
            <person name="Martin F."/>
        </authorList>
    </citation>
    <scope>NUCLEOTIDE SEQUENCE [LARGE SCALE GENOMIC DNA]</scope>
    <source>
        <strain evidence="7">MAFF 305830</strain>
    </source>
</reference>
<evidence type="ECO:0000259" key="5">
    <source>
        <dbReference type="PROSITE" id="PS00028"/>
    </source>
</evidence>
<organism evidence="6 7">
    <name type="scientific">Serendipita vermifera MAFF 305830</name>
    <dbReference type="NCBI Taxonomy" id="933852"/>
    <lineage>
        <taxon>Eukaryota</taxon>
        <taxon>Fungi</taxon>
        <taxon>Dikarya</taxon>
        <taxon>Basidiomycota</taxon>
        <taxon>Agaricomycotina</taxon>
        <taxon>Agaricomycetes</taxon>
        <taxon>Sebacinales</taxon>
        <taxon>Serendipitaceae</taxon>
        <taxon>Serendipita</taxon>
    </lineage>
</organism>
<name>A0A0C3BH68_SERVB</name>
<dbReference type="EMBL" id="KN824282">
    <property type="protein sequence ID" value="KIM31514.1"/>
    <property type="molecule type" value="Genomic_DNA"/>
</dbReference>
<gene>
    <name evidence="6" type="ORF">M408DRAFT_327700</name>
</gene>
<feature type="region of interest" description="Disordered" evidence="4">
    <location>
        <begin position="447"/>
        <end position="513"/>
    </location>
</feature>
<dbReference type="SUPFAM" id="SSF54928">
    <property type="entry name" value="RNA-binding domain, RBD"/>
    <property type="match status" value="1"/>
</dbReference>
<dbReference type="Pfam" id="PF00076">
    <property type="entry name" value="RRM_1"/>
    <property type="match status" value="1"/>
</dbReference>
<protein>
    <recommendedName>
        <fullName evidence="5">C2H2-type domain-containing protein</fullName>
    </recommendedName>
</protein>
<accession>A0A0C3BH68</accession>
<dbReference type="InterPro" id="IPR013087">
    <property type="entry name" value="Znf_C2H2_type"/>
</dbReference>